<evidence type="ECO:0000256" key="1">
    <source>
        <dbReference type="ARBA" id="ARBA00004141"/>
    </source>
</evidence>
<evidence type="ECO:0000313" key="15">
    <source>
        <dbReference type="Proteomes" id="UP001154282"/>
    </source>
</evidence>
<feature type="transmembrane region" description="Helical" evidence="13">
    <location>
        <begin position="175"/>
        <end position="194"/>
    </location>
</feature>
<dbReference type="GO" id="GO:0005789">
    <property type="term" value="C:endoplasmic reticulum membrane"/>
    <property type="evidence" value="ECO:0007669"/>
    <property type="project" value="TreeGrafter"/>
</dbReference>
<evidence type="ECO:0000256" key="4">
    <source>
        <dbReference type="ARBA" id="ARBA00022516"/>
    </source>
</evidence>
<reference evidence="14" key="1">
    <citation type="submission" date="2022-08" db="EMBL/GenBank/DDBJ databases">
        <authorList>
            <person name="Gutierrez-Valencia J."/>
        </authorList>
    </citation>
    <scope>NUCLEOTIDE SEQUENCE</scope>
</reference>
<protein>
    <recommendedName>
        <fullName evidence="3">very-long-chain 3-oxoacyl-CoA synthase</fullName>
        <ecNumber evidence="3">2.3.1.199</ecNumber>
    </recommendedName>
</protein>
<sequence length="295" mass="32774">MAPQPLSQILPTLNYWLVDHPQIHNFTWSPGQTFASTPQFVAAAVLTYLFLTLLLRRLPLPLLPPPLLKPLTAAHSLVLFLLSAVMSAGTILSIFSPNSPPPRLRRAVCFPPNTAPSGPLFFWAQIFYLSKYLEFGDTLLIILSKSNQRLTFLHVYHHATVVVMCYLWLSTAQSLFPVALVTNATVHVVMYWYYFCTALGSRPRWKRLVTDFQIVQFVFSFCISGLMLYYHFAAGGCSGMWGWCFNAVFNASLLALFVDFHGKSYAAAAKKRKAAAAEKIGSGGGGGDKVLDKSQ</sequence>
<keyword evidence="6 13" id="KW-0812">Transmembrane</keyword>
<feature type="transmembrane region" description="Helical" evidence="13">
    <location>
        <begin position="240"/>
        <end position="262"/>
    </location>
</feature>
<dbReference type="GO" id="GO:0019367">
    <property type="term" value="P:fatty acid elongation, saturated fatty acid"/>
    <property type="evidence" value="ECO:0007669"/>
    <property type="project" value="TreeGrafter"/>
</dbReference>
<evidence type="ECO:0000313" key="14">
    <source>
        <dbReference type="EMBL" id="CAI0439296.1"/>
    </source>
</evidence>
<dbReference type="GO" id="GO:0034626">
    <property type="term" value="P:fatty acid elongation, polyunsaturated fatty acid"/>
    <property type="evidence" value="ECO:0007669"/>
    <property type="project" value="TreeGrafter"/>
</dbReference>
<organism evidence="14 15">
    <name type="scientific">Linum tenue</name>
    <dbReference type="NCBI Taxonomy" id="586396"/>
    <lineage>
        <taxon>Eukaryota</taxon>
        <taxon>Viridiplantae</taxon>
        <taxon>Streptophyta</taxon>
        <taxon>Embryophyta</taxon>
        <taxon>Tracheophyta</taxon>
        <taxon>Spermatophyta</taxon>
        <taxon>Magnoliopsida</taxon>
        <taxon>eudicotyledons</taxon>
        <taxon>Gunneridae</taxon>
        <taxon>Pentapetalae</taxon>
        <taxon>rosids</taxon>
        <taxon>fabids</taxon>
        <taxon>Malpighiales</taxon>
        <taxon>Linaceae</taxon>
        <taxon>Linum</taxon>
    </lineage>
</organism>
<evidence type="ECO:0000256" key="9">
    <source>
        <dbReference type="ARBA" id="ARBA00023098"/>
    </source>
</evidence>
<dbReference type="Proteomes" id="UP001154282">
    <property type="component" value="Unassembled WGS sequence"/>
</dbReference>
<evidence type="ECO:0000256" key="13">
    <source>
        <dbReference type="SAM" id="Phobius"/>
    </source>
</evidence>
<feature type="transmembrane region" description="Helical" evidence="13">
    <location>
        <begin position="76"/>
        <end position="95"/>
    </location>
</feature>
<accession>A0AAV0LYG4</accession>
<keyword evidence="10 13" id="KW-0472">Membrane</keyword>
<proteinExistence type="inferred from homology"/>
<evidence type="ECO:0000256" key="10">
    <source>
        <dbReference type="ARBA" id="ARBA00023136"/>
    </source>
</evidence>
<keyword evidence="7" id="KW-0276">Fatty acid metabolism</keyword>
<keyword evidence="11" id="KW-0275">Fatty acid biosynthesis</keyword>
<keyword evidence="15" id="KW-1185">Reference proteome</keyword>
<dbReference type="PROSITE" id="PS01188">
    <property type="entry name" value="ELO"/>
    <property type="match status" value="1"/>
</dbReference>
<dbReference type="GO" id="GO:0042761">
    <property type="term" value="P:very long-chain fatty acid biosynthetic process"/>
    <property type="evidence" value="ECO:0007669"/>
    <property type="project" value="TreeGrafter"/>
</dbReference>
<keyword evidence="4" id="KW-0444">Lipid biosynthesis</keyword>
<evidence type="ECO:0000256" key="3">
    <source>
        <dbReference type="ARBA" id="ARBA00012307"/>
    </source>
</evidence>
<gene>
    <name evidence="14" type="ORF">LITE_LOCUS26098</name>
</gene>
<comment type="subcellular location">
    <subcellularLocation>
        <location evidence="1">Membrane</location>
        <topology evidence="1">Multi-pass membrane protein</topology>
    </subcellularLocation>
</comment>
<comment type="similarity">
    <text evidence="2">Belongs to the ELO family.</text>
</comment>
<keyword evidence="8 13" id="KW-1133">Transmembrane helix</keyword>
<dbReference type="EC" id="2.3.1.199" evidence="3"/>
<evidence type="ECO:0000256" key="7">
    <source>
        <dbReference type="ARBA" id="ARBA00022832"/>
    </source>
</evidence>
<dbReference type="PANTHER" id="PTHR11157:SF134">
    <property type="entry name" value="ELONGATION OF FATTY ACIDS PROTEIN 1-RELATED"/>
    <property type="match status" value="1"/>
</dbReference>
<dbReference type="GO" id="GO:0009922">
    <property type="term" value="F:fatty acid elongase activity"/>
    <property type="evidence" value="ECO:0007669"/>
    <property type="project" value="UniProtKB-EC"/>
</dbReference>
<feature type="transmembrane region" description="Helical" evidence="13">
    <location>
        <begin position="214"/>
        <end position="234"/>
    </location>
</feature>
<evidence type="ECO:0000256" key="6">
    <source>
        <dbReference type="ARBA" id="ARBA00022692"/>
    </source>
</evidence>
<evidence type="ECO:0000256" key="8">
    <source>
        <dbReference type="ARBA" id="ARBA00022989"/>
    </source>
</evidence>
<dbReference type="InterPro" id="IPR030457">
    <property type="entry name" value="ELO_CS"/>
</dbReference>
<evidence type="ECO:0000256" key="12">
    <source>
        <dbReference type="ARBA" id="ARBA00047375"/>
    </source>
</evidence>
<comment type="catalytic activity">
    <reaction evidence="12">
        <text>a very-long-chain acyl-CoA + malonyl-CoA + H(+) = a very-long-chain 3-oxoacyl-CoA + CO2 + CoA</text>
        <dbReference type="Rhea" id="RHEA:32727"/>
        <dbReference type="ChEBI" id="CHEBI:15378"/>
        <dbReference type="ChEBI" id="CHEBI:16526"/>
        <dbReference type="ChEBI" id="CHEBI:57287"/>
        <dbReference type="ChEBI" id="CHEBI:57384"/>
        <dbReference type="ChEBI" id="CHEBI:90725"/>
        <dbReference type="ChEBI" id="CHEBI:90736"/>
        <dbReference type="EC" id="2.3.1.199"/>
    </reaction>
</comment>
<keyword evidence="5" id="KW-0808">Transferase</keyword>
<evidence type="ECO:0000256" key="5">
    <source>
        <dbReference type="ARBA" id="ARBA00022679"/>
    </source>
</evidence>
<comment type="caution">
    <text evidence="14">The sequence shown here is derived from an EMBL/GenBank/DDBJ whole genome shotgun (WGS) entry which is preliminary data.</text>
</comment>
<dbReference type="Pfam" id="PF01151">
    <property type="entry name" value="ELO"/>
    <property type="match status" value="1"/>
</dbReference>
<dbReference type="InterPro" id="IPR002076">
    <property type="entry name" value="ELO_fam"/>
</dbReference>
<dbReference type="GO" id="GO:0034625">
    <property type="term" value="P:fatty acid elongation, monounsaturated fatty acid"/>
    <property type="evidence" value="ECO:0007669"/>
    <property type="project" value="TreeGrafter"/>
</dbReference>
<name>A0AAV0LYG4_9ROSI</name>
<dbReference type="AlphaFoldDB" id="A0AAV0LYG4"/>
<dbReference type="GO" id="GO:0030148">
    <property type="term" value="P:sphingolipid biosynthetic process"/>
    <property type="evidence" value="ECO:0007669"/>
    <property type="project" value="TreeGrafter"/>
</dbReference>
<feature type="transmembrane region" description="Helical" evidence="13">
    <location>
        <begin position="150"/>
        <end position="169"/>
    </location>
</feature>
<dbReference type="EMBL" id="CAMGYJ010000006">
    <property type="protein sequence ID" value="CAI0439296.1"/>
    <property type="molecule type" value="Genomic_DNA"/>
</dbReference>
<keyword evidence="9" id="KW-0443">Lipid metabolism</keyword>
<feature type="transmembrane region" description="Helical" evidence="13">
    <location>
        <begin position="120"/>
        <end position="143"/>
    </location>
</feature>
<evidence type="ECO:0000256" key="11">
    <source>
        <dbReference type="ARBA" id="ARBA00023160"/>
    </source>
</evidence>
<dbReference type="PANTHER" id="PTHR11157">
    <property type="entry name" value="FATTY ACID ACYL TRANSFERASE-RELATED"/>
    <property type="match status" value="1"/>
</dbReference>
<feature type="transmembrane region" description="Helical" evidence="13">
    <location>
        <begin position="37"/>
        <end position="55"/>
    </location>
</feature>
<evidence type="ECO:0000256" key="2">
    <source>
        <dbReference type="ARBA" id="ARBA00007263"/>
    </source>
</evidence>